<feature type="chain" id="PRO_5043483997" evidence="3">
    <location>
        <begin position="29"/>
        <end position="406"/>
    </location>
</feature>
<dbReference type="InterPro" id="IPR016186">
    <property type="entry name" value="C-type_lectin-like/link_sf"/>
</dbReference>
<dbReference type="Gene3D" id="1.20.1480.30">
    <property type="entry name" value="Designed four-helix bundle protein"/>
    <property type="match status" value="1"/>
</dbReference>
<evidence type="ECO:0000313" key="6">
    <source>
        <dbReference type="Proteomes" id="UP000762676"/>
    </source>
</evidence>
<dbReference type="Proteomes" id="UP000762676">
    <property type="component" value="Unassembled WGS sequence"/>
</dbReference>
<keyword evidence="1" id="KW-0430">Lectin</keyword>
<feature type="coiled-coil region" evidence="2">
    <location>
        <begin position="236"/>
        <end position="263"/>
    </location>
</feature>
<dbReference type="PANTHER" id="PTHR22799">
    <property type="entry name" value="TETRANECTIN-RELATED"/>
    <property type="match status" value="1"/>
</dbReference>
<feature type="signal peptide" evidence="3">
    <location>
        <begin position="1"/>
        <end position="28"/>
    </location>
</feature>
<dbReference type="InterPro" id="IPR016187">
    <property type="entry name" value="CTDL_fold"/>
</dbReference>
<dbReference type="Pfam" id="PF00059">
    <property type="entry name" value="Lectin_C"/>
    <property type="match status" value="1"/>
</dbReference>
<dbReference type="CDD" id="cd00037">
    <property type="entry name" value="CLECT"/>
    <property type="match status" value="1"/>
</dbReference>
<comment type="caution">
    <text evidence="5">The sequence shown here is derived from an EMBL/GenBank/DDBJ whole genome shotgun (WGS) entry which is preliminary data.</text>
</comment>
<evidence type="ECO:0000256" key="3">
    <source>
        <dbReference type="SAM" id="SignalP"/>
    </source>
</evidence>
<protein>
    <submittedName>
        <fullName evidence="5">C-type lectin</fullName>
    </submittedName>
</protein>
<evidence type="ECO:0000256" key="2">
    <source>
        <dbReference type="SAM" id="Coils"/>
    </source>
</evidence>
<dbReference type="PROSITE" id="PS50041">
    <property type="entry name" value="C_TYPE_LECTIN_2"/>
    <property type="match status" value="1"/>
</dbReference>
<dbReference type="PANTHER" id="PTHR22799:SF6">
    <property type="entry name" value="C-TYPE LECTIN DOMAIN FAMILY 4 MEMBER M-LIKE"/>
    <property type="match status" value="1"/>
</dbReference>
<feature type="domain" description="C-type lectin" evidence="4">
    <location>
        <begin position="284"/>
        <end position="403"/>
    </location>
</feature>
<organism evidence="5 6">
    <name type="scientific">Elysia marginata</name>
    <dbReference type="NCBI Taxonomy" id="1093978"/>
    <lineage>
        <taxon>Eukaryota</taxon>
        <taxon>Metazoa</taxon>
        <taxon>Spiralia</taxon>
        <taxon>Lophotrochozoa</taxon>
        <taxon>Mollusca</taxon>
        <taxon>Gastropoda</taxon>
        <taxon>Heterobranchia</taxon>
        <taxon>Euthyneura</taxon>
        <taxon>Panpulmonata</taxon>
        <taxon>Sacoglossa</taxon>
        <taxon>Placobranchoidea</taxon>
        <taxon>Plakobranchidae</taxon>
        <taxon>Elysia</taxon>
    </lineage>
</organism>
<dbReference type="Gene3D" id="3.10.100.10">
    <property type="entry name" value="Mannose-Binding Protein A, subunit A"/>
    <property type="match status" value="1"/>
</dbReference>
<keyword evidence="6" id="KW-1185">Reference proteome</keyword>
<evidence type="ECO:0000259" key="4">
    <source>
        <dbReference type="PROSITE" id="PS50041"/>
    </source>
</evidence>
<dbReference type="AlphaFoldDB" id="A0AAV4EMD8"/>
<dbReference type="SUPFAM" id="SSF56436">
    <property type="entry name" value="C-type lectin-like"/>
    <property type="match status" value="1"/>
</dbReference>
<proteinExistence type="predicted"/>
<accession>A0AAV4EMD8</accession>
<dbReference type="InterPro" id="IPR051663">
    <property type="entry name" value="CLec_Tetranectin-domain"/>
</dbReference>
<keyword evidence="3" id="KW-0732">Signal</keyword>
<dbReference type="InterPro" id="IPR001304">
    <property type="entry name" value="C-type_lectin-like"/>
</dbReference>
<reference evidence="5 6" key="1">
    <citation type="journal article" date="2021" name="Elife">
        <title>Chloroplast acquisition without the gene transfer in kleptoplastic sea slugs, Plakobranchus ocellatus.</title>
        <authorList>
            <person name="Maeda T."/>
            <person name="Takahashi S."/>
            <person name="Yoshida T."/>
            <person name="Shimamura S."/>
            <person name="Takaki Y."/>
            <person name="Nagai Y."/>
            <person name="Toyoda A."/>
            <person name="Suzuki Y."/>
            <person name="Arimoto A."/>
            <person name="Ishii H."/>
            <person name="Satoh N."/>
            <person name="Nishiyama T."/>
            <person name="Hasebe M."/>
            <person name="Maruyama T."/>
            <person name="Minagawa J."/>
            <person name="Obokata J."/>
            <person name="Shigenobu S."/>
        </authorList>
    </citation>
    <scope>NUCLEOTIDE SEQUENCE [LARGE SCALE GENOMIC DNA]</scope>
</reference>
<dbReference type="GO" id="GO:0030246">
    <property type="term" value="F:carbohydrate binding"/>
    <property type="evidence" value="ECO:0007669"/>
    <property type="project" value="UniProtKB-KW"/>
</dbReference>
<dbReference type="SUPFAM" id="SSF58010">
    <property type="entry name" value="Fibrinogen coiled-coil and central regions"/>
    <property type="match status" value="1"/>
</dbReference>
<evidence type="ECO:0000256" key="1">
    <source>
        <dbReference type="ARBA" id="ARBA00022734"/>
    </source>
</evidence>
<sequence>MRFSLESAFCPTLAVLAALITFITIAECGRAGINLEVSSNFDPNGRPSGQVINCSVDTAAADLDKVATLEVFGPRPYGIGNGLEELARLDIWSKSPELADELEGSDVSVDGDVSSSPPYLTLTWRLPTLAARHAYKCVVNGYDRDGKAASVSTTVQVDPANGGCCHKMDAVQTTLSSLSDMVGDVFNMTEDVSSKVSSLGSRFEDVEASCSNVDGQVTTQLQSLTTQFEEIKSQINQKISSDVQTLTGNLKEIEDRLKSFEQDMRSRFVMLGIDRARFDVSGIYQGRLYLVSKTQEAFNIARANEYCKQSGGYLVELDDTPEYQFVFNLVNKIRGANSFWTGANDIDREGHFVFYNSKKPLPTLTWSGGQPDGLRDEDCMEIRLNFGGLNDWLCNQVGKYVCEVPL</sequence>
<keyword evidence="2" id="KW-0175">Coiled coil</keyword>
<evidence type="ECO:0000313" key="5">
    <source>
        <dbReference type="EMBL" id="GFR61885.1"/>
    </source>
</evidence>
<dbReference type="SMART" id="SM00034">
    <property type="entry name" value="CLECT"/>
    <property type="match status" value="1"/>
</dbReference>
<dbReference type="EMBL" id="BMAT01000218">
    <property type="protein sequence ID" value="GFR61885.1"/>
    <property type="molecule type" value="Genomic_DNA"/>
</dbReference>
<gene>
    <name evidence="5" type="ORF">ElyMa_000115700</name>
</gene>
<name>A0AAV4EMD8_9GAST</name>